<dbReference type="PANTHER" id="PTHR23301">
    <property type="entry name" value="CHITIN BINDING PERITROPHIN-A"/>
    <property type="match status" value="1"/>
</dbReference>
<dbReference type="VEuPathDB" id="VectorBase:AMIN008130"/>
<dbReference type="EnsemblMetazoa" id="AMIN008130-RA">
    <property type="protein sequence ID" value="AMIN008130-PA"/>
    <property type="gene ID" value="AMIN008130"/>
</dbReference>
<feature type="domain" description="Chitin-binding type-2" evidence="7">
    <location>
        <begin position="140"/>
        <end position="199"/>
    </location>
</feature>
<dbReference type="GO" id="GO:0008061">
    <property type="term" value="F:chitin binding"/>
    <property type="evidence" value="ECO:0007669"/>
    <property type="project" value="UniProtKB-KW"/>
</dbReference>
<feature type="domain" description="Chitin-binding type-2" evidence="7">
    <location>
        <begin position="28"/>
        <end position="85"/>
    </location>
</feature>
<keyword evidence="4" id="KW-1015">Disulfide bond</keyword>
<feature type="chain" id="PRO_5008141235" description="Chitin-binding type-2 domain-containing protein" evidence="6">
    <location>
        <begin position="22"/>
        <end position="269"/>
    </location>
</feature>
<evidence type="ECO:0000259" key="7">
    <source>
        <dbReference type="PROSITE" id="PS50940"/>
    </source>
</evidence>
<dbReference type="Proteomes" id="UP000075920">
    <property type="component" value="Unassembled WGS sequence"/>
</dbReference>
<dbReference type="PANTHER" id="PTHR23301:SF0">
    <property type="entry name" value="CHITIN-BINDING TYPE-2 DOMAIN-CONTAINING PROTEIN-RELATED"/>
    <property type="match status" value="1"/>
</dbReference>
<proteinExistence type="predicted"/>
<evidence type="ECO:0000256" key="2">
    <source>
        <dbReference type="ARBA" id="ARBA00022729"/>
    </source>
</evidence>
<name>A0A182WCP3_9DIPT</name>
<keyword evidence="1" id="KW-0147">Chitin-binding</keyword>
<reference evidence="8" key="2">
    <citation type="submission" date="2020-05" db="UniProtKB">
        <authorList>
            <consortium name="EnsemblMetazoa"/>
        </authorList>
    </citation>
    <scope>IDENTIFICATION</scope>
    <source>
        <strain evidence="8">MINIMUS1</strain>
    </source>
</reference>
<dbReference type="STRING" id="112268.A0A182WCP3"/>
<evidence type="ECO:0000256" key="5">
    <source>
        <dbReference type="ARBA" id="ARBA00023180"/>
    </source>
</evidence>
<sequence length="269" mass="30115">MSLRTLAALSIVAMMGLEVSGDPIGGVSNLCVGVPDGYFVRDLNDCQAYHYCYNGTATPNKCPGDFYYNELEQLCDHQDKVMCHICLEKTGVQILPHPQECNQFITCSEGASFVSQCTEGFAFDRNTKVCNPLKRVNCEKQHCPEEDNPNEIIFLPGVERCDEYFICRGGSAIQTFCAPGLYWDANNKRCDVKENVCNPVERVNCANEEHCPEEDNPYEIVFLPGVQQCDEYFICRAGTAIQTFCAPGLYWDANNKRCDVKENVSCALN</sequence>
<evidence type="ECO:0000256" key="4">
    <source>
        <dbReference type="ARBA" id="ARBA00023157"/>
    </source>
</evidence>
<dbReference type="SMART" id="SM00494">
    <property type="entry name" value="ChtBD2"/>
    <property type="match status" value="4"/>
</dbReference>
<feature type="domain" description="Chitin-binding type-2" evidence="7">
    <location>
        <begin position="208"/>
        <end position="268"/>
    </location>
</feature>
<accession>A0A182WCP3</accession>
<evidence type="ECO:0000256" key="1">
    <source>
        <dbReference type="ARBA" id="ARBA00022669"/>
    </source>
</evidence>
<dbReference type="InterPro" id="IPR002557">
    <property type="entry name" value="Chitin-bd_dom"/>
</dbReference>
<dbReference type="AlphaFoldDB" id="A0A182WCP3"/>
<evidence type="ECO:0000313" key="9">
    <source>
        <dbReference type="Proteomes" id="UP000075920"/>
    </source>
</evidence>
<dbReference type="PROSITE" id="PS50940">
    <property type="entry name" value="CHIT_BIND_II"/>
    <property type="match status" value="4"/>
</dbReference>
<organism evidence="8 9">
    <name type="scientific">Anopheles minimus</name>
    <dbReference type="NCBI Taxonomy" id="112268"/>
    <lineage>
        <taxon>Eukaryota</taxon>
        <taxon>Metazoa</taxon>
        <taxon>Ecdysozoa</taxon>
        <taxon>Arthropoda</taxon>
        <taxon>Hexapoda</taxon>
        <taxon>Insecta</taxon>
        <taxon>Pterygota</taxon>
        <taxon>Neoptera</taxon>
        <taxon>Endopterygota</taxon>
        <taxon>Diptera</taxon>
        <taxon>Nematocera</taxon>
        <taxon>Culicoidea</taxon>
        <taxon>Culicidae</taxon>
        <taxon>Anophelinae</taxon>
        <taxon>Anopheles</taxon>
    </lineage>
</organism>
<feature type="signal peptide" evidence="6">
    <location>
        <begin position="1"/>
        <end position="21"/>
    </location>
</feature>
<feature type="domain" description="Chitin-binding type-2" evidence="7">
    <location>
        <begin position="86"/>
        <end position="138"/>
    </location>
</feature>
<keyword evidence="3" id="KW-0677">Repeat</keyword>
<reference evidence="9" key="1">
    <citation type="submission" date="2013-03" db="EMBL/GenBank/DDBJ databases">
        <title>The Genome Sequence of Anopheles minimus MINIMUS1.</title>
        <authorList>
            <consortium name="The Broad Institute Genomics Platform"/>
            <person name="Neafsey D.E."/>
            <person name="Walton C."/>
            <person name="Walker B."/>
            <person name="Young S.K."/>
            <person name="Zeng Q."/>
            <person name="Gargeya S."/>
            <person name="Fitzgerald M."/>
            <person name="Haas B."/>
            <person name="Abouelleil A."/>
            <person name="Allen A.W."/>
            <person name="Alvarado L."/>
            <person name="Arachchi H.M."/>
            <person name="Berlin A.M."/>
            <person name="Chapman S.B."/>
            <person name="Gainer-Dewar J."/>
            <person name="Goldberg J."/>
            <person name="Griggs A."/>
            <person name="Gujja S."/>
            <person name="Hansen M."/>
            <person name="Howarth C."/>
            <person name="Imamovic A."/>
            <person name="Ireland A."/>
            <person name="Larimer J."/>
            <person name="McCowan C."/>
            <person name="Murphy C."/>
            <person name="Pearson M."/>
            <person name="Poon T.W."/>
            <person name="Priest M."/>
            <person name="Roberts A."/>
            <person name="Saif S."/>
            <person name="Shea T."/>
            <person name="Sisk P."/>
            <person name="Sykes S."/>
            <person name="Wortman J."/>
            <person name="Nusbaum C."/>
            <person name="Birren B."/>
        </authorList>
    </citation>
    <scope>NUCLEOTIDE SEQUENCE [LARGE SCALE GENOMIC DNA]</scope>
    <source>
        <strain evidence="9">MINIMUS1</strain>
    </source>
</reference>
<keyword evidence="5" id="KW-0325">Glycoprotein</keyword>
<dbReference type="Gene3D" id="2.170.140.10">
    <property type="entry name" value="Chitin binding domain"/>
    <property type="match status" value="4"/>
</dbReference>
<dbReference type="InterPro" id="IPR051940">
    <property type="entry name" value="Chitin_bind-dev_reg"/>
</dbReference>
<protein>
    <recommendedName>
        <fullName evidence="7">Chitin-binding type-2 domain-containing protein</fullName>
    </recommendedName>
</protein>
<evidence type="ECO:0000256" key="3">
    <source>
        <dbReference type="ARBA" id="ARBA00022737"/>
    </source>
</evidence>
<dbReference type="Pfam" id="PF01607">
    <property type="entry name" value="CBM_14"/>
    <property type="match status" value="4"/>
</dbReference>
<dbReference type="GO" id="GO:0005576">
    <property type="term" value="C:extracellular region"/>
    <property type="evidence" value="ECO:0007669"/>
    <property type="project" value="InterPro"/>
</dbReference>
<keyword evidence="2 6" id="KW-0732">Signal</keyword>
<dbReference type="InterPro" id="IPR036508">
    <property type="entry name" value="Chitin-bd_dom_sf"/>
</dbReference>
<dbReference type="SUPFAM" id="SSF57625">
    <property type="entry name" value="Invertebrate chitin-binding proteins"/>
    <property type="match status" value="4"/>
</dbReference>
<evidence type="ECO:0000256" key="6">
    <source>
        <dbReference type="SAM" id="SignalP"/>
    </source>
</evidence>
<evidence type="ECO:0000313" key="8">
    <source>
        <dbReference type="EnsemblMetazoa" id="AMIN008130-PA"/>
    </source>
</evidence>
<keyword evidence="9" id="KW-1185">Reference proteome</keyword>